<dbReference type="PROSITE" id="PS50103">
    <property type="entry name" value="ZF_C3H1"/>
    <property type="match status" value="1"/>
</dbReference>
<evidence type="ECO:0000256" key="2">
    <source>
        <dbReference type="SAM" id="Coils"/>
    </source>
</evidence>
<feature type="domain" description="C3H1-type" evidence="4">
    <location>
        <begin position="543"/>
        <end position="571"/>
    </location>
</feature>
<dbReference type="Proteomes" id="UP000186817">
    <property type="component" value="Unassembled WGS sequence"/>
</dbReference>
<dbReference type="EMBL" id="LSRX01000147">
    <property type="protein sequence ID" value="OLQ07068.1"/>
    <property type="molecule type" value="Genomic_DNA"/>
</dbReference>
<feature type="coiled-coil region" evidence="2">
    <location>
        <begin position="211"/>
        <end position="238"/>
    </location>
</feature>
<feature type="region of interest" description="Disordered" evidence="3">
    <location>
        <begin position="562"/>
        <end position="599"/>
    </location>
</feature>
<dbReference type="GO" id="GO:0008270">
    <property type="term" value="F:zinc ion binding"/>
    <property type="evidence" value="ECO:0007669"/>
    <property type="project" value="UniProtKB-KW"/>
</dbReference>
<keyword evidence="1" id="KW-0479">Metal-binding</keyword>
<sequence>MSQMVIPQELLQMLQQLQQHHLQLGQMPDIEHLRNAMHAVASDLEGRSNQLARVVQFQMGGITSLQDHLTDLQRQTAAGEVKRDEMMRHVSGCLEDLKQMQSALQMFETRTVQGLKTLDERIAGLESQMAHIKSTSEETQRMREHMEQLQVQFNQVVARLEGLDTPTEDGAQTPVGAQTNLMAENLSLLQGEVGQIGRYQRELDVRWDQQRDASNRRHEEIMARLSALERNALQLRQHEETVTKLRQHEETIARHLSAMPGSGVSDQGMNTSLPAYDVPSLNMPSGEPWECGLQLQQWISEFTTVASCVALEFNQYFLKQLETAKSRYDARQIQLKPEDIEAPPVPSHCEEMENRLSLTLMRVLPEQLRKPVMEQSAGQRVSSVRMLEGVFERFIPGGVEEKTSLYRFLRALPSASGFKDLLATLRRMKLARTRAATLGLPGIAPHELVASVNAMTKKLEGKHASLATRLNLLRLSPELIVPSEAGLNTLVATLETEARRMGAEEDVRTSRSGTGTEDYEYTVAAQLKGKGKGRGKGKAAESQDARRVCWYFGTEKGCNKGTDCPFKHVTPSAGKGDRKGKPSSTDTGNAKAEAAASAKEAKAKAKAEAKAKVKAEAKANAAAAAKPEPKAKAAALVGAEAKTARTINVQANMLRAETPLQPFDSVGTVWIMRLSLEEHDHFRSTGRLLHRLDWTELFPSQGDAPELEIAVWTHYALNGVGSGISVLGWEIDQVDLPSDGSLWIKISNEVELQWLWYRRYVGSPPEPEVTEQEESSVAFADARRQPISSEEEPQIGIEPQEESDLIRMIAINGGHITVDDMPDVWEWEENQIQNPSYAWLKSGQREVNFANLLPIWFWWTRELIKFFVQLDRGIVVKS</sequence>
<comment type="caution">
    <text evidence="5">The sequence shown here is derived from an EMBL/GenBank/DDBJ whole genome shotgun (WGS) entry which is preliminary data.</text>
</comment>
<dbReference type="AlphaFoldDB" id="A0A1Q9EI68"/>
<evidence type="ECO:0000313" key="5">
    <source>
        <dbReference type="EMBL" id="OLQ07068.1"/>
    </source>
</evidence>
<protein>
    <recommendedName>
        <fullName evidence="4">C3H1-type domain-containing protein</fullName>
    </recommendedName>
</protein>
<organism evidence="5 6">
    <name type="scientific">Symbiodinium microadriaticum</name>
    <name type="common">Dinoflagellate</name>
    <name type="synonym">Zooxanthella microadriatica</name>
    <dbReference type="NCBI Taxonomy" id="2951"/>
    <lineage>
        <taxon>Eukaryota</taxon>
        <taxon>Sar</taxon>
        <taxon>Alveolata</taxon>
        <taxon>Dinophyceae</taxon>
        <taxon>Suessiales</taxon>
        <taxon>Symbiodiniaceae</taxon>
        <taxon>Symbiodinium</taxon>
    </lineage>
</organism>
<name>A0A1Q9EI68_SYMMI</name>
<evidence type="ECO:0000256" key="1">
    <source>
        <dbReference type="PROSITE-ProRule" id="PRU00723"/>
    </source>
</evidence>
<keyword evidence="2" id="KW-0175">Coiled coil</keyword>
<keyword evidence="1" id="KW-0862">Zinc</keyword>
<accession>A0A1Q9EI68</accession>
<reference evidence="5 6" key="1">
    <citation type="submission" date="2016-02" db="EMBL/GenBank/DDBJ databases">
        <title>Genome analysis of coral dinoflagellate symbionts highlights evolutionary adaptations to a symbiotic lifestyle.</title>
        <authorList>
            <person name="Aranda M."/>
            <person name="Li Y."/>
            <person name="Liew Y.J."/>
            <person name="Baumgarten S."/>
            <person name="Simakov O."/>
            <person name="Wilson M."/>
            <person name="Piel J."/>
            <person name="Ashoor H."/>
            <person name="Bougouffa S."/>
            <person name="Bajic V.B."/>
            <person name="Ryu T."/>
            <person name="Ravasi T."/>
            <person name="Bayer T."/>
            <person name="Micklem G."/>
            <person name="Kim H."/>
            <person name="Bhak J."/>
            <person name="Lajeunesse T.C."/>
            <person name="Voolstra C.R."/>
        </authorList>
    </citation>
    <scope>NUCLEOTIDE SEQUENCE [LARGE SCALE GENOMIC DNA]</scope>
    <source>
        <strain evidence="5 6">CCMP2467</strain>
    </source>
</reference>
<keyword evidence="6" id="KW-1185">Reference proteome</keyword>
<dbReference type="InterPro" id="IPR000571">
    <property type="entry name" value="Znf_CCCH"/>
</dbReference>
<dbReference type="OrthoDB" id="451044at2759"/>
<gene>
    <name evidence="5" type="ORF">AK812_SmicGene9524</name>
</gene>
<evidence type="ECO:0000313" key="6">
    <source>
        <dbReference type="Proteomes" id="UP000186817"/>
    </source>
</evidence>
<keyword evidence="1" id="KW-0863">Zinc-finger</keyword>
<evidence type="ECO:0000259" key="4">
    <source>
        <dbReference type="PROSITE" id="PS50103"/>
    </source>
</evidence>
<feature type="coiled-coil region" evidence="2">
    <location>
        <begin position="115"/>
        <end position="152"/>
    </location>
</feature>
<proteinExistence type="predicted"/>
<evidence type="ECO:0000256" key="3">
    <source>
        <dbReference type="SAM" id="MobiDB-lite"/>
    </source>
</evidence>
<feature type="zinc finger region" description="C3H1-type" evidence="1">
    <location>
        <begin position="543"/>
        <end position="571"/>
    </location>
</feature>